<dbReference type="Proteomes" id="UP000215441">
    <property type="component" value="Unassembled WGS sequence"/>
</dbReference>
<gene>
    <name evidence="1" type="ORF">CBY09_14615</name>
</gene>
<reference evidence="1 2" key="1">
    <citation type="submission" date="2017-07" db="EMBL/GenBank/DDBJ databases">
        <title>Acidovorax KNDSW TSA 6 genome sequence and assembly.</title>
        <authorList>
            <person name="Mayilraj S."/>
        </authorList>
    </citation>
    <scope>NUCLEOTIDE SEQUENCE [LARGE SCALE GENOMIC DNA]</scope>
    <source>
        <strain evidence="1 2">KNDSW-TSA6</strain>
    </source>
</reference>
<dbReference type="EMBL" id="NOIG01000009">
    <property type="protein sequence ID" value="OYD49586.1"/>
    <property type="molecule type" value="Genomic_DNA"/>
</dbReference>
<dbReference type="InterPro" id="IPR050772">
    <property type="entry name" value="Hydratase-Decarb/MhpD_sf"/>
</dbReference>
<organism evidence="1 2">
    <name type="scientific">Acidovorax kalamii</name>
    <dbReference type="NCBI Taxonomy" id="2004485"/>
    <lineage>
        <taxon>Bacteria</taxon>
        <taxon>Pseudomonadati</taxon>
        <taxon>Pseudomonadota</taxon>
        <taxon>Betaproteobacteria</taxon>
        <taxon>Burkholderiales</taxon>
        <taxon>Comamonadaceae</taxon>
        <taxon>Acidovorax</taxon>
    </lineage>
</organism>
<name>A0A235EKM0_9BURK</name>
<dbReference type="RefSeq" id="WP_094290332.1">
    <property type="nucleotide sequence ID" value="NZ_NOIG01000009.1"/>
</dbReference>
<dbReference type="GO" id="GO:0008684">
    <property type="term" value="F:2-oxopent-4-enoate hydratase activity"/>
    <property type="evidence" value="ECO:0007669"/>
    <property type="project" value="TreeGrafter"/>
</dbReference>
<dbReference type="PANTHER" id="PTHR30143:SF0">
    <property type="entry name" value="2-KETO-4-PENTENOATE HYDRATASE"/>
    <property type="match status" value="1"/>
</dbReference>
<sequence length="261" mass="27258">MPDTAFDPQTSAAVLTMARQGRRPRPLDLPAGLRPQNAAQAYAVQDAVVRERGEVAGWKVGAASPEALPARAALTRDSVWVAQAAHAAVHLPAAGFAVLGVEAELVYELGADLPPRETPYSPAEVRAALVSVRAAIEVCDTRFAAWARQDEWCRLADQACHGALVVGTGTADVAAVQPLAQGVDLWVNESVAVQHATWGNPAGDPLRLLAWLANEGAHSLGGLRAGQWVTTGSCTGTVLVAPGTRVVADFPGLGRAELVFD</sequence>
<dbReference type="SUPFAM" id="SSF56529">
    <property type="entry name" value="FAH"/>
    <property type="match status" value="1"/>
</dbReference>
<evidence type="ECO:0000313" key="2">
    <source>
        <dbReference type="Proteomes" id="UP000215441"/>
    </source>
</evidence>
<dbReference type="OrthoDB" id="8961539at2"/>
<dbReference type="Gene3D" id="3.90.850.10">
    <property type="entry name" value="Fumarylacetoacetase-like, C-terminal domain"/>
    <property type="match status" value="1"/>
</dbReference>
<keyword evidence="2" id="KW-1185">Reference proteome</keyword>
<dbReference type="InterPro" id="IPR036663">
    <property type="entry name" value="Fumarylacetoacetase_C_sf"/>
</dbReference>
<proteinExistence type="predicted"/>
<dbReference type="GO" id="GO:0005737">
    <property type="term" value="C:cytoplasm"/>
    <property type="evidence" value="ECO:0007669"/>
    <property type="project" value="TreeGrafter"/>
</dbReference>
<evidence type="ECO:0000313" key="1">
    <source>
        <dbReference type="EMBL" id="OYD49586.1"/>
    </source>
</evidence>
<comment type="caution">
    <text evidence="1">The sequence shown here is derived from an EMBL/GenBank/DDBJ whole genome shotgun (WGS) entry which is preliminary data.</text>
</comment>
<dbReference type="PANTHER" id="PTHR30143">
    <property type="entry name" value="ACID HYDRATASE"/>
    <property type="match status" value="1"/>
</dbReference>
<protein>
    <submittedName>
        <fullName evidence="1">2-keto-4-pentenoate hydratase</fullName>
    </submittedName>
</protein>
<accession>A0A235EKM0</accession>
<dbReference type="AlphaFoldDB" id="A0A235EKM0"/>